<keyword evidence="2" id="KW-1185">Reference proteome</keyword>
<evidence type="ECO:0000313" key="1">
    <source>
        <dbReference type="EMBL" id="OHV46592.1"/>
    </source>
</evidence>
<name>A0A1S1RMR6_9ACTN</name>
<comment type="caution">
    <text evidence="1">The sequence shown here is derived from an EMBL/GenBank/DDBJ whole genome shotgun (WGS) entry which is preliminary data.</text>
</comment>
<dbReference type="Proteomes" id="UP000179769">
    <property type="component" value="Unassembled WGS sequence"/>
</dbReference>
<dbReference type="AlphaFoldDB" id="A0A1S1RMR6"/>
<organism evidence="1 2">
    <name type="scientific">Parafrankia soli</name>
    <dbReference type="NCBI Taxonomy" id="2599596"/>
    <lineage>
        <taxon>Bacteria</taxon>
        <taxon>Bacillati</taxon>
        <taxon>Actinomycetota</taxon>
        <taxon>Actinomycetes</taxon>
        <taxon>Frankiales</taxon>
        <taxon>Frankiaceae</taxon>
        <taxon>Parafrankia</taxon>
    </lineage>
</organism>
<evidence type="ECO:0000313" key="2">
    <source>
        <dbReference type="Proteomes" id="UP000179769"/>
    </source>
</evidence>
<protein>
    <submittedName>
        <fullName evidence="1">Uncharacterized protein</fullName>
    </submittedName>
</protein>
<dbReference type="EMBL" id="MAXA01000002">
    <property type="protein sequence ID" value="OHV46592.1"/>
    <property type="molecule type" value="Genomic_DNA"/>
</dbReference>
<dbReference type="OrthoDB" id="9959991at2"/>
<gene>
    <name evidence="1" type="ORF">BBK14_01720</name>
</gene>
<proteinExistence type="predicted"/>
<sequence length="89" mass="9463">MSPEQALTLPLATLQPSDNDLAQAQRICARHDTPAAVQHAAGTYISVRAEMLADELDGDAIELIARLVREMAAGARVARARLAELRGSA</sequence>
<accession>A0A1S1RMR6</accession>
<reference evidence="2" key="1">
    <citation type="submission" date="2016-07" db="EMBL/GenBank/DDBJ databases">
        <title>Frankia sp. NRRL B-16219 Genome sequencing.</title>
        <authorList>
            <person name="Ghodhbane-Gtari F."/>
            <person name="Swanson E."/>
            <person name="Gueddou A."/>
            <person name="Louati M."/>
            <person name="Nouioui I."/>
            <person name="Hezbri K."/>
            <person name="Abebe-Akele F."/>
            <person name="Simpson S."/>
            <person name="Morris K."/>
            <person name="Thomas K."/>
            <person name="Gtari M."/>
            <person name="Tisa L.S."/>
        </authorList>
    </citation>
    <scope>NUCLEOTIDE SEQUENCE [LARGE SCALE GENOMIC DNA]</scope>
    <source>
        <strain evidence="2">NRRL B-16219</strain>
    </source>
</reference>
<dbReference type="RefSeq" id="WP_071059473.1">
    <property type="nucleotide sequence ID" value="NZ_MAXA01000002.1"/>
</dbReference>